<protein>
    <submittedName>
        <fullName evidence="1">Uncharacterized protein</fullName>
    </submittedName>
</protein>
<sequence length="83" mass="9120">MGGKEADIFNLVSSEANNIALSMCFASKSIKELDTMENEDDMSILAPTVSNENLCGAIETGDSTKQYLSWQNEGKRKVRRAIC</sequence>
<reference evidence="1 2" key="1">
    <citation type="journal article" date="2024" name="G3 (Bethesda)">
        <title>Genome assembly of Hibiscus sabdariffa L. provides insights into metabolisms of medicinal natural products.</title>
        <authorList>
            <person name="Kim T."/>
        </authorList>
    </citation>
    <scope>NUCLEOTIDE SEQUENCE [LARGE SCALE GENOMIC DNA]</scope>
    <source>
        <strain evidence="1">TK-2024</strain>
        <tissue evidence="1">Old leaves</tissue>
    </source>
</reference>
<evidence type="ECO:0000313" key="2">
    <source>
        <dbReference type="Proteomes" id="UP001396334"/>
    </source>
</evidence>
<proteinExistence type="predicted"/>
<gene>
    <name evidence="1" type="ORF">V6N11_084133</name>
</gene>
<dbReference type="Proteomes" id="UP001396334">
    <property type="component" value="Unassembled WGS sequence"/>
</dbReference>
<comment type="caution">
    <text evidence="1">The sequence shown here is derived from an EMBL/GenBank/DDBJ whole genome shotgun (WGS) entry which is preliminary data.</text>
</comment>
<name>A0ABR2QDG9_9ROSI</name>
<accession>A0ABR2QDG9</accession>
<evidence type="ECO:0000313" key="1">
    <source>
        <dbReference type="EMBL" id="KAK8998750.1"/>
    </source>
</evidence>
<keyword evidence="2" id="KW-1185">Reference proteome</keyword>
<organism evidence="1 2">
    <name type="scientific">Hibiscus sabdariffa</name>
    <name type="common">roselle</name>
    <dbReference type="NCBI Taxonomy" id="183260"/>
    <lineage>
        <taxon>Eukaryota</taxon>
        <taxon>Viridiplantae</taxon>
        <taxon>Streptophyta</taxon>
        <taxon>Embryophyta</taxon>
        <taxon>Tracheophyta</taxon>
        <taxon>Spermatophyta</taxon>
        <taxon>Magnoliopsida</taxon>
        <taxon>eudicotyledons</taxon>
        <taxon>Gunneridae</taxon>
        <taxon>Pentapetalae</taxon>
        <taxon>rosids</taxon>
        <taxon>malvids</taxon>
        <taxon>Malvales</taxon>
        <taxon>Malvaceae</taxon>
        <taxon>Malvoideae</taxon>
        <taxon>Hibiscus</taxon>
    </lineage>
</organism>
<dbReference type="EMBL" id="JBBPBN010000041">
    <property type="protein sequence ID" value="KAK8998750.1"/>
    <property type="molecule type" value="Genomic_DNA"/>
</dbReference>